<reference evidence="7 8" key="1">
    <citation type="submission" date="2018-01" db="EMBL/GenBank/DDBJ databases">
        <title>Draft genome of the strawberry crown rot pathogen Phytophthora cactorum.</title>
        <authorList>
            <person name="Armitage A.D."/>
            <person name="Lysoe E."/>
            <person name="Nellist C.F."/>
            <person name="Harrison R.J."/>
            <person name="Brurberg M.B."/>
        </authorList>
    </citation>
    <scope>NUCLEOTIDE SEQUENCE [LARGE SCALE GENOMIC DNA]</scope>
    <source>
        <strain evidence="7 8">10300</strain>
    </source>
</reference>
<dbReference type="Proteomes" id="UP000760860">
    <property type="component" value="Unassembled WGS sequence"/>
</dbReference>
<dbReference type="EMBL" id="RCMI01000037">
    <property type="protein sequence ID" value="KAG2940532.1"/>
    <property type="molecule type" value="Genomic_DNA"/>
</dbReference>
<protein>
    <submittedName>
        <fullName evidence="7">Uncharacterized protein</fullName>
    </submittedName>
</protein>
<feature type="region of interest" description="Disordered" evidence="1">
    <location>
        <begin position="1"/>
        <end position="38"/>
    </location>
</feature>
<evidence type="ECO:0000256" key="1">
    <source>
        <dbReference type="SAM" id="MobiDB-lite"/>
    </source>
</evidence>
<dbReference type="AlphaFoldDB" id="A0A329SR17"/>
<feature type="region of interest" description="Disordered" evidence="1">
    <location>
        <begin position="75"/>
        <end position="106"/>
    </location>
</feature>
<evidence type="ECO:0000313" key="6">
    <source>
        <dbReference type="EMBL" id="KAG3221758.1"/>
    </source>
</evidence>
<dbReference type="OrthoDB" id="124103at2759"/>
<gene>
    <name evidence="7" type="ORF">PC110_g5666</name>
    <name evidence="2" type="ORF">PC113_g8226</name>
    <name evidence="3" type="ORF">PC115_g2544</name>
    <name evidence="4" type="ORF">PC117_g10189</name>
    <name evidence="5" type="ORF">PC118_g8917</name>
    <name evidence="6" type="ORF">PC129_g7537</name>
</gene>
<name>A0A329SR17_9STRA</name>
<dbReference type="VEuPathDB" id="FungiDB:PC110_g5666"/>
<reference evidence="2" key="2">
    <citation type="submission" date="2018-10" db="EMBL/GenBank/DDBJ databases">
        <title>Effector identification in a new, highly contiguous assembly of the strawberry crown rot pathogen Phytophthora cactorum.</title>
        <authorList>
            <person name="Armitage A.D."/>
            <person name="Nellist C.F."/>
            <person name="Bates H."/>
            <person name="Vickerstaff R.J."/>
            <person name="Harrison R.J."/>
        </authorList>
    </citation>
    <scope>NUCLEOTIDE SEQUENCE</scope>
    <source>
        <strain evidence="2">15-7</strain>
        <strain evidence="3">4032</strain>
        <strain evidence="4">4040</strain>
        <strain evidence="5">P415</strain>
        <strain evidence="6">P421</strain>
    </source>
</reference>
<dbReference type="Proteomes" id="UP000774804">
    <property type="component" value="Unassembled WGS sequence"/>
</dbReference>
<dbReference type="EMBL" id="RCMG01000189">
    <property type="protein sequence ID" value="KAG2860266.1"/>
    <property type="molecule type" value="Genomic_DNA"/>
</dbReference>
<dbReference type="EMBL" id="RCMK01000244">
    <property type="protein sequence ID" value="KAG2941520.1"/>
    <property type="molecule type" value="Genomic_DNA"/>
</dbReference>
<dbReference type="Proteomes" id="UP000736787">
    <property type="component" value="Unassembled WGS sequence"/>
</dbReference>
<dbReference type="EMBL" id="MJFZ01000097">
    <property type="protein sequence ID" value="RAW38042.1"/>
    <property type="molecule type" value="Genomic_DNA"/>
</dbReference>
<evidence type="ECO:0000313" key="2">
    <source>
        <dbReference type="EMBL" id="KAG2860266.1"/>
    </source>
</evidence>
<keyword evidence="8" id="KW-1185">Reference proteome</keyword>
<sequence>MNEASDDDSQEDVSDSPAAKSSRKRSVDPGSAQKGKITKIARLAVVVDALTESLKTASEEDWGKYEYKSQRLTFEEEQAKEKRRYDADEAEKRHQHELEGRRKKTT</sequence>
<organism evidence="7 8">
    <name type="scientific">Phytophthora cactorum</name>
    <dbReference type="NCBI Taxonomy" id="29920"/>
    <lineage>
        <taxon>Eukaryota</taxon>
        <taxon>Sar</taxon>
        <taxon>Stramenopiles</taxon>
        <taxon>Oomycota</taxon>
        <taxon>Peronosporomycetes</taxon>
        <taxon>Peronosporales</taxon>
        <taxon>Peronosporaceae</taxon>
        <taxon>Phytophthora</taxon>
    </lineage>
</organism>
<comment type="caution">
    <text evidence="7">The sequence shown here is derived from an EMBL/GenBank/DDBJ whole genome shotgun (WGS) entry which is preliminary data.</text>
</comment>
<feature type="compositionally biased region" description="Basic and acidic residues" evidence="1">
    <location>
        <begin position="75"/>
        <end position="100"/>
    </location>
</feature>
<dbReference type="Proteomes" id="UP000697107">
    <property type="component" value="Unassembled WGS sequence"/>
</dbReference>
<feature type="compositionally biased region" description="Acidic residues" evidence="1">
    <location>
        <begin position="1"/>
        <end position="14"/>
    </location>
</feature>
<dbReference type="Proteomes" id="UP000735874">
    <property type="component" value="Unassembled WGS sequence"/>
</dbReference>
<accession>A0A329SR17</accession>
<dbReference type="EMBL" id="RCMV01000207">
    <property type="protein sequence ID" value="KAG3221758.1"/>
    <property type="molecule type" value="Genomic_DNA"/>
</dbReference>
<evidence type="ECO:0000313" key="4">
    <source>
        <dbReference type="EMBL" id="KAG2941520.1"/>
    </source>
</evidence>
<proteinExistence type="predicted"/>
<evidence type="ECO:0000313" key="3">
    <source>
        <dbReference type="EMBL" id="KAG2940532.1"/>
    </source>
</evidence>
<evidence type="ECO:0000313" key="8">
    <source>
        <dbReference type="Proteomes" id="UP000251314"/>
    </source>
</evidence>
<evidence type="ECO:0000313" key="5">
    <source>
        <dbReference type="EMBL" id="KAG2984372.1"/>
    </source>
</evidence>
<dbReference type="EMBL" id="RCML01000234">
    <property type="protein sequence ID" value="KAG2984372.1"/>
    <property type="molecule type" value="Genomic_DNA"/>
</dbReference>
<dbReference type="Proteomes" id="UP000251314">
    <property type="component" value="Unassembled WGS sequence"/>
</dbReference>
<evidence type="ECO:0000313" key="7">
    <source>
        <dbReference type="EMBL" id="RAW38042.1"/>
    </source>
</evidence>